<dbReference type="EMBL" id="CAJNOI010007265">
    <property type="protein sequence ID" value="CAF1586938.1"/>
    <property type="molecule type" value="Genomic_DNA"/>
</dbReference>
<dbReference type="Proteomes" id="UP000663877">
    <property type="component" value="Unassembled WGS sequence"/>
</dbReference>
<comment type="caution">
    <text evidence="1">The sequence shown here is derived from an EMBL/GenBank/DDBJ whole genome shotgun (WGS) entry which is preliminary data.</text>
</comment>
<accession>A0A815ZUD6</accession>
<feature type="non-terminal residue" evidence="1">
    <location>
        <position position="95"/>
    </location>
</feature>
<gene>
    <name evidence="1" type="ORF">BJG266_LOCUS49252</name>
    <name evidence="2" type="ORF">QVE165_LOCUS66331</name>
</gene>
<sequence>MLRQRLLSTDVLPLDSVRNIRPTRRLKSNRVNVSTQTLEMDITNKEDVHMKLDYSRQCYIPITMFAPHIRLQSILPIFPEMNEFNEFYPLLTNIP</sequence>
<evidence type="ECO:0000313" key="1">
    <source>
        <dbReference type="EMBL" id="CAF1586938.1"/>
    </source>
</evidence>
<keyword evidence="3" id="KW-1185">Reference proteome</keyword>
<dbReference type="AlphaFoldDB" id="A0A815ZUD6"/>
<dbReference type="Proteomes" id="UP000663832">
    <property type="component" value="Unassembled WGS sequence"/>
</dbReference>
<organism evidence="1 4">
    <name type="scientific">Adineta steineri</name>
    <dbReference type="NCBI Taxonomy" id="433720"/>
    <lineage>
        <taxon>Eukaryota</taxon>
        <taxon>Metazoa</taxon>
        <taxon>Spiralia</taxon>
        <taxon>Gnathifera</taxon>
        <taxon>Rotifera</taxon>
        <taxon>Eurotatoria</taxon>
        <taxon>Bdelloidea</taxon>
        <taxon>Adinetida</taxon>
        <taxon>Adinetidae</taxon>
        <taxon>Adineta</taxon>
    </lineage>
</organism>
<evidence type="ECO:0000313" key="2">
    <source>
        <dbReference type="EMBL" id="CAF1676672.1"/>
    </source>
</evidence>
<evidence type="ECO:0000313" key="4">
    <source>
        <dbReference type="Proteomes" id="UP000663877"/>
    </source>
</evidence>
<reference evidence="1" key="1">
    <citation type="submission" date="2021-02" db="EMBL/GenBank/DDBJ databases">
        <authorList>
            <person name="Nowell W R."/>
        </authorList>
    </citation>
    <scope>NUCLEOTIDE SEQUENCE</scope>
</reference>
<evidence type="ECO:0000313" key="3">
    <source>
        <dbReference type="Proteomes" id="UP000663832"/>
    </source>
</evidence>
<protein>
    <submittedName>
        <fullName evidence="1">Uncharacterized protein</fullName>
    </submittedName>
</protein>
<proteinExistence type="predicted"/>
<dbReference type="EMBL" id="CAJNOM010007697">
    <property type="protein sequence ID" value="CAF1676672.1"/>
    <property type="molecule type" value="Genomic_DNA"/>
</dbReference>
<name>A0A815ZUD6_9BILA</name>